<protein>
    <submittedName>
        <fullName evidence="1">Uncharacterized protein</fullName>
    </submittedName>
</protein>
<evidence type="ECO:0000313" key="2">
    <source>
        <dbReference type="Proteomes" id="UP000002035"/>
    </source>
</evidence>
<dbReference type="Proteomes" id="UP000002035">
    <property type="component" value="Unassembled WGS sequence"/>
</dbReference>
<reference evidence="2" key="1">
    <citation type="journal article" date="2012" name="MBio">
        <title>Comparative genome analysis of Trichophyton rubrum and related dermatophytes reveals candidate genes involved in infection.</title>
        <authorList>
            <person name="Martinez D.A."/>
            <person name="Oliver B.G."/>
            <person name="Graeser Y."/>
            <person name="Goldberg J.M."/>
            <person name="Li W."/>
            <person name="Martinez-Rossi N.M."/>
            <person name="Monod M."/>
            <person name="Shelest E."/>
            <person name="Barton R.C."/>
            <person name="Birch E."/>
            <person name="Brakhage A.A."/>
            <person name="Chen Z."/>
            <person name="Gurr S.J."/>
            <person name="Heiman D."/>
            <person name="Heitman J."/>
            <person name="Kosti I."/>
            <person name="Rossi A."/>
            <person name="Saif S."/>
            <person name="Samalova M."/>
            <person name="Saunders C.W."/>
            <person name="Shea T."/>
            <person name="Summerbell R.C."/>
            <person name="Xu J."/>
            <person name="Young S."/>
            <person name="Zeng Q."/>
            <person name="Birren B.W."/>
            <person name="Cuomo C.A."/>
            <person name="White T.C."/>
        </authorList>
    </citation>
    <scope>NUCLEOTIDE SEQUENCE [LARGE SCALE GENOMIC DNA]</scope>
    <source>
        <strain evidence="2">ATCC MYA-4605 / CBS 113480</strain>
    </source>
</reference>
<dbReference type="HOGENOM" id="CLU_2037519_0_0_1"/>
<gene>
    <name evidence="1" type="ORF">MCYG_08054</name>
</gene>
<sequence length="121" mass="14229">MEHTTPALLGYYLNFLFPGRFAEQQQHQWEEKRKFPPISYCIIITRIPHAAAKDKKMRIPLSEEIGMGLFISARLRVLLRICALSFWSTITRFLWTLSPPFLCGYLGRNPRHWIVVHNARC</sequence>
<dbReference type="EMBL" id="DS995708">
    <property type="protein sequence ID" value="EEQ35235.1"/>
    <property type="molecule type" value="Genomic_DNA"/>
</dbReference>
<dbReference type="AlphaFoldDB" id="C5FZD2"/>
<keyword evidence="2" id="KW-1185">Reference proteome</keyword>
<dbReference type="GeneID" id="9227535"/>
<proteinExistence type="predicted"/>
<dbReference type="VEuPathDB" id="FungiDB:MCYG_08054"/>
<dbReference type="RefSeq" id="XP_002842971.1">
    <property type="nucleotide sequence ID" value="XM_002842925.1"/>
</dbReference>
<evidence type="ECO:0000313" key="1">
    <source>
        <dbReference type="EMBL" id="EEQ35235.1"/>
    </source>
</evidence>
<accession>C5FZD2</accession>
<organism evidence="1 2">
    <name type="scientific">Arthroderma otae (strain ATCC MYA-4605 / CBS 113480)</name>
    <name type="common">Microsporum canis</name>
    <dbReference type="NCBI Taxonomy" id="554155"/>
    <lineage>
        <taxon>Eukaryota</taxon>
        <taxon>Fungi</taxon>
        <taxon>Dikarya</taxon>
        <taxon>Ascomycota</taxon>
        <taxon>Pezizomycotina</taxon>
        <taxon>Eurotiomycetes</taxon>
        <taxon>Eurotiomycetidae</taxon>
        <taxon>Onygenales</taxon>
        <taxon>Arthrodermataceae</taxon>
        <taxon>Microsporum</taxon>
    </lineage>
</organism>
<name>C5FZD2_ARTOC</name>